<evidence type="ECO:0000313" key="2">
    <source>
        <dbReference type="EMBL" id="CAK0829956.1"/>
    </source>
</evidence>
<gene>
    <name evidence="2" type="ORF">PCOR1329_LOCUS28736</name>
</gene>
<name>A0ABN9SD90_9DINO</name>
<comment type="caution">
    <text evidence="2">The sequence shown here is derived from an EMBL/GenBank/DDBJ whole genome shotgun (WGS) entry which is preliminary data.</text>
</comment>
<sequence length="116" mass="11947">MVGSDIECLQQALIMFLPCCGFTAAGESTAEEWSRRGVCMARERRAKTPLGSEDPCRASAAGPRGLPLAPRSAPAGRASEPPDAVLPEAERAAGPSLCPEGAASCKEALAPPRGAR</sequence>
<keyword evidence="3" id="KW-1185">Reference proteome</keyword>
<organism evidence="2 3">
    <name type="scientific">Prorocentrum cordatum</name>
    <dbReference type="NCBI Taxonomy" id="2364126"/>
    <lineage>
        <taxon>Eukaryota</taxon>
        <taxon>Sar</taxon>
        <taxon>Alveolata</taxon>
        <taxon>Dinophyceae</taxon>
        <taxon>Prorocentrales</taxon>
        <taxon>Prorocentraceae</taxon>
        <taxon>Prorocentrum</taxon>
    </lineage>
</organism>
<dbReference type="EMBL" id="CAUYUJ010010668">
    <property type="protein sequence ID" value="CAK0829956.1"/>
    <property type="molecule type" value="Genomic_DNA"/>
</dbReference>
<feature type="region of interest" description="Disordered" evidence="1">
    <location>
        <begin position="43"/>
        <end position="116"/>
    </location>
</feature>
<proteinExistence type="predicted"/>
<protein>
    <submittedName>
        <fullName evidence="2">Uncharacterized protein</fullName>
    </submittedName>
</protein>
<evidence type="ECO:0000256" key="1">
    <source>
        <dbReference type="SAM" id="MobiDB-lite"/>
    </source>
</evidence>
<dbReference type="Proteomes" id="UP001189429">
    <property type="component" value="Unassembled WGS sequence"/>
</dbReference>
<reference evidence="2" key="1">
    <citation type="submission" date="2023-10" db="EMBL/GenBank/DDBJ databases">
        <authorList>
            <person name="Chen Y."/>
            <person name="Shah S."/>
            <person name="Dougan E. K."/>
            <person name="Thang M."/>
            <person name="Chan C."/>
        </authorList>
    </citation>
    <scope>NUCLEOTIDE SEQUENCE [LARGE SCALE GENOMIC DNA]</scope>
</reference>
<accession>A0ABN9SD90</accession>
<evidence type="ECO:0000313" key="3">
    <source>
        <dbReference type="Proteomes" id="UP001189429"/>
    </source>
</evidence>